<sequence length="211" mass="24857">HDMDKRNPPENHITVTQTGHLIDELFFGLDAPYILTWDGRIPDFRLRVIIPKRKVKTMVGESCRNGADENKVTGDREKMIRMMKDVKERLERELVNYKTTDINYEIREQFNDIDLFAIQSIGYTKLALFIFDLVGGIFYRLRKFAVVSIPFSPSQAEDVENFIFTLLKFRIIKINETVRKYRKELYSIISNTSEYRQMLPNYVTPLSPPHD</sequence>
<dbReference type="OrthoDB" id="2328245at2759"/>
<evidence type="ECO:0000313" key="2">
    <source>
        <dbReference type="Proteomes" id="UP000789759"/>
    </source>
</evidence>
<dbReference type="Proteomes" id="UP000789759">
    <property type="component" value="Unassembled WGS sequence"/>
</dbReference>
<reference evidence="1" key="1">
    <citation type="submission" date="2021-06" db="EMBL/GenBank/DDBJ databases">
        <authorList>
            <person name="Kallberg Y."/>
            <person name="Tangrot J."/>
            <person name="Rosling A."/>
        </authorList>
    </citation>
    <scope>NUCLEOTIDE SEQUENCE</scope>
    <source>
        <strain evidence="1">FL966</strain>
    </source>
</reference>
<evidence type="ECO:0000313" key="1">
    <source>
        <dbReference type="EMBL" id="CAG8585116.1"/>
    </source>
</evidence>
<organism evidence="1 2">
    <name type="scientific">Cetraspora pellucida</name>
    <dbReference type="NCBI Taxonomy" id="1433469"/>
    <lineage>
        <taxon>Eukaryota</taxon>
        <taxon>Fungi</taxon>
        <taxon>Fungi incertae sedis</taxon>
        <taxon>Mucoromycota</taxon>
        <taxon>Glomeromycotina</taxon>
        <taxon>Glomeromycetes</taxon>
        <taxon>Diversisporales</taxon>
        <taxon>Gigasporaceae</taxon>
        <taxon>Cetraspora</taxon>
    </lineage>
</organism>
<accession>A0A9N9BZB0</accession>
<dbReference type="EMBL" id="CAJVQA010003850">
    <property type="protein sequence ID" value="CAG8585116.1"/>
    <property type="molecule type" value="Genomic_DNA"/>
</dbReference>
<comment type="caution">
    <text evidence="1">The sequence shown here is derived from an EMBL/GenBank/DDBJ whole genome shotgun (WGS) entry which is preliminary data.</text>
</comment>
<dbReference type="AlphaFoldDB" id="A0A9N9BZB0"/>
<proteinExistence type="predicted"/>
<gene>
    <name evidence="1" type="ORF">CPELLU_LOCUS6279</name>
</gene>
<keyword evidence="2" id="KW-1185">Reference proteome</keyword>
<protein>
    <submittedName>
        <fullName evidence="1">16041_t:CDS:1</fullName>
    </submittedName>
</protein>
<feature type="non-terminal residue" evidence="1">
    <location>
        <position position="1"/>
    </location>
</feature>
<name>A0A9N9BZB0_9GLOM</name>